<proteinExistence type="predicted"/>
<dbReference type="GO" id="GO:0003677">
    <property type="term" value="F:DNA binding"/>
    <property type="evidence" value="ECO:0007669"/>
    <property type="project" value="UniProtKB-KW"/>
</dbReference>
<dbReference type="Gene3D" id="1.10.8.60">
    <property type="match status" value="1"/>
</dbReference>
<accession>A0A423PH76</accession>
<keyword evidence="12" id="KW-1185">Reference proteome</keyword>
<reference evidence="11 12" key="1">
    <citation type="submission" date="2013-10" db="EMBL/GenBank/DDBJ databases">
        <title>Salinisphaera orenii MK-B5 Genome Sequencing.</title>
        <authorList>
            <person name="Lai Q."/>
            <person name="Li C."/>
            <person name="Shao Z."/>
        </authorList>
    </citation>
    <scope>NUCLEOTIDE SEQUENCE [LARGE SCALE GENOMIC DNA]</scope>
    <source>
        <strain evidence="11 12">MK-B5</strain>
    </source>
</reference>
<dbReference type="Pfam" id="PF00072">
    <property type="entry name" value="Response_reg"/>
    <property type="match status" value="1"/>
</dbReference>
<dbReference type="InterPro" id="IPR025943">
    <property type="entry name" value="Sigma_54_int_dom_ATP-bd_2"/>
</dbReference>
<evidence type="ECO:0000313" key="11">
    <source>
        <dbReference type="EMBL" id="ROO24999.1"/>
    </source>
</evidence>
<dbReference type="RefSeq" id="WP_123631917.1">
    <property type="nucleotide sequence ID" value="NZ_AYKH01000040.1"/>
</dbReference>
<evidence type="ECO:0000256" key="6">
    <source>
        <dbReference type="ARBA" id="ARBA00023125"/>
    </source>
</evidence>
<dbReference type="EMBL" id="AYKH01000040">
    <property type="protein sequence ID" value="ROO24999.1"/>
    <property type="molecule type" value="Genomic_DNA"/>
</dbReference>
<dbReference type="InterPro" id="IPR025662">
    <property type="entry name" value="Sigma_54_int_dom_ATP-bd_1"/>
</dbReference>
<feature type="domain" description="Response regulatory" evidence="10">
    <location>
        <begin position="6"/>
        <end position="120"/>
    </location>
</feature>
<dbReference type="GO" id="GO:0000160">
    <property type="term" value="P:phosphorelay signal transduction system"/>
    <property type="evidence" value="ECO:0007669"/>
    <property type="project" value="UniProtKB-KW"/>
</dbReference>
<dbReference type="Proteomes" id="UP000283993">
    <property type="component" value="Unassembled WGS sequence"/>
</dbReference>
<dbReference type="InterPro" id="IPR001789">
    <property type="entry name" value="Sig_transdc_resp-reg_receiver"/>
</dbReference>
<gene>
    <name evidence="11" type="ORF">SAOR_13575</name>
</gene>
<dbReference type="SUPFAM" id="SSF52540">
    <property type="entry name" value="P-loop containing nucleoside triphosphate hydrolases"/>
    <property type="match status" value="1"/>
</dbReference>
<dbReference type="FunFam" id="3.40.50.300:FF:000006">
    <property type="entry name" value="DNA-binding transcriptional regulator NtrC"/>
    <property type="match status" value="1"/>
</dbReference>
<dbReference type="AlphaFoldDB" id="A0A423PH76"/>
<protein>
    <submittedName>
        <fullName evidence="11">Response regulator</fullName>
    </submittedName>
</protein>
<dbReference type="InterPro" id="IPR002078">
    <property type="entry name" value="Sigma_54_int"/>
</dbReference>
<dbReference type="PROSITE" id="PS50045">
    <property type="entry name" value="SIGMA54_INTERACT_4"/>
    <property type="match status" value="1"/>
</dbReference>
<dbReference type="Pfam" id="PF00158">
    <property type="entry name" value="Sigma54_activat"/>
    <property type="match status" value="1"/>
</dbReference>
<dbReference type="InterPro" id="IPR009057">
    <property type="entry name" value="Homeodomain-like_sf"/>
</dbReference>
<evidence type="ECO:0000259" key="10">
    <source>
        <dbReference type="PROSITE" id="PS50110"/>
    </source>
</evidence>
<dbReference type="InterPro" id="IPR027417">
    <property type="entry name" value="P-loop_NTPase"/>
</dbReference>
<name>A0A423PH76_9GAMM</name>
<evidence type="ECO:0000256" key="2">
    <source>
        <dbReference type="ARBA" id="ARBA00022741"/>
    </source>
</evidence>
<dbReference type="GO" id="GO:0006355">
    <property type="term" value="P:regulation of DNA-templated transcription"/>
    <property type="evidence" value="ECO:0007669"/>
    <property type="project" value="InterPro"/>
</dbReference>
<keyword evidence="4" id="KW-0902">Two-component regulatory system</keyword>
<sequence>MARTGNILLVDDDPSLRRLLALRLEGAGHTVETAESARAALNALDRFAADCVITDLRMEGMDGIGLLDRLHQAHPTVPVILLTAHGTIPEAVTATQRGALDFLSKPIDKDMLLSRVDQALAQAGMAGDHWQSLWQSRIVTRSPAMHRLLDEARLVADSETSVLITGESGTGKEVLARTLHEASPRGRAPFVAINCGAMPEQLLESELFGHEKGAFTDAKQAQQGLLRSAEGGTVFLDEIGDMPFALQVKLLRVLQEREVRPVGAQRALPVDVRIISATHRNLAESIASGHFREDLYYRLAVVTLALPALRERPEDIAPLARHFLDTIAQRSERRAKVYAPEALEALCGHDWPGNIRQLSNVVEQNVALTRGHVVSRQAVDKALATQSGGRDRAATLQPLAEARDAFVRDYLIQLLRISEGNVSRSARIAHRNRTEFYKLLNRHDIDPAEYKR</sequence>
<evidence type="ECO:0000256" key="3">
    <source>
        <dbReference type="ARBA" id="ARBA00022840"/>
    </source>
</evidence>
<dbReference type="Gene3D" id="3.40.50.300">
    <property type="entry name" value="P-loop containing nucleotide triphosphate hydrolases"/>
    <property type="match status" value="1"/>
</dbReference>
<dbReference type="GO" id="GO:0005524">
    <property type="term" value="F:ATP binding"/>
    <property type="evidence" value="ECO:0007669"/>
    <property type="project" value="UniProtKB-KW"/>
</dbReference>
<evidence type="ECO:0000256" key="1">
    <source>
        <dbReference type="ARBA" id="ARBA00022553"/>
    </source>
</evidence>
<dbReference type="PROSITE" id="PS00675">
    <property type="entry name" value="SIGMA54_INTERACT_1"/>
    <property type="match status" value="1"/>
</dbReference>
<dbReference type="Gene3D" id="3.40.50.2300">
    <property type="match status" value="1"/>
</dbReference>
<evidence type="ECO:0000256" key="4">
    <source>
        <dbReference type="ARBA" id="ARBA00023012"/>
    </source>
</evidence>
<dbReference type="Gene3D" id="1.10.10.60">
    <property type="entry name" value="Homeodomain-like"/>
    <property type="match status" value="1"/>
</dbReference>
<dbReference type="InterPro" id="IPR011006">
    <property type="entry name" value="CheY-like_superfamily"/>
</dbReference>
<dbReference type="PROSITE" id="PS00688">
    <property type="entry name" value="SIGMA54_INTERACT_3"/>
    <property type="match status" value="1"/>
</dbReference>
<dbReference type="InterPro" id="IPR025944">
    <property type="entry name" value="Sigma_54_int_dom_CS"/>
</dbReference>
<dbReference type="CDD" id="cd00009">
    <property type="entry name" value="AAA"/>
    <property type="match status" value="1"/>
</dbReference>
<evidence type="ECO:0000256" key="8">
    <source>
        <dbReference type="PROSITE-ProRule" id="PRU00169"/>
    </source>
</evidence>
<dbReference type="PANTHER" id="PTHR32071:SF116">
    <property type="entry name" value="TRANSCRIPTIONAL REGULATORY PROTEIN GLRR"/>
    <property type="match status" value="1"/>
</dbReference>
<dbReference type="SUPFAM" id="SSF46689">
    <property type="entry name" value="Homeodomain-like"/>
    <property type="match status" value="1"/>
</dbReference>
<dbReference type="InterPro" id="IPR003593">
    <property type="entry name" value="AAA+_ATPase"/>
</dbReference>
<feature type="domain" description="Sigma-54 factor interaction" evidence="9">
    <location>
        <begin position="138"/>
        <end position="367"/>
    </location>
</feature>
<dbReference type="FunFam" id="3.40.50.2300:FF:000018">
    <property type="entry name" value="DNA-binding transcriptional regulator NtrC"/>
    <property type="match status" value="1"/>
</dbReference>
<keyword evidence="5" id="KW-0805">Transcription regulation</keyword>
<evidence type="ECO:0000256" key="5">
    <source>
        <dbReference type="ARBA" id="ARBA00023015"/>
    </source>
</evidence>
<dbReference type="PROSITE" id="PS00676">
    <property type="entry name" value="SIGMA54_INTERACT_2"/>
    <property type="match status" value="1"/>
</dbReference>
<keyword evidence="1 8" id="KW-0597">Phosphoprotein</keyword>
<dbReference type="PANTHER" id="PTHR32071">
    <property type="entry name" value="TRANSCRIPTIONAL REGULATORY PROTEIN"/>
    <property type="match status" value="1"/>
</dbReference>
<keyword evidence="2" id="KW-0547">Nucleotide-binding</keyword>
<organism evidence="11 12">
    <name type="scientific">Salinisphaera orenii MK-B5</name>
    <dbReference type="NCBI Taxonomy" id="856730"/>
    <lineage>
        <taxon>Bacteria</taxon>
        <taxon>Pseudomonadati</taxon>
        <taxon>Pseudomonadota</taxon>
        <taxon>Gammaproteobacteria</taxon>
        <taxon>Salinisphaerales</taxon>
        <taxon>Salinisphaeraceae</taxon>
        <taxon>Salinisphaera</taxon>
    </lineage>
</organism>
<evidence type="ECO:0000259" key="9">
    <source>
        <dbReference type="PROSITE" id="PS50045"/>
    </source>
</evidence>
<evidence type="ECO:0000256" key="7">
    <source>
        <dbReference type="ARBA" id="ARBA00023163"/>
    </source>
</evidence>
<comment type="caution">
    <text evidence="11">The sequence shown here is derived from an EMBL/GenBank/DDBJ whole genome shotgun (WGS) entry which is preliminary data.</text>
</comment>
<keyword evidence="7" id="KW-0804">Transcription</keyword>
<keyword evidence="3" id="KW-0067">ATP-binding</keyword>
<dbReference type="InterPro" id="IPR058031">
    <property type="entry name" value="AAA_lid_NorR"/>
</dbReference>
<dbReference type="SMART" id="SM00382">
    <property type="entry name" value="AAA"/>
    <property type="match status" value="1"/>
</dbReference>
<dbReference type="Pfam" id="PF25601">
    <property type="entry name" value="AAA_lid_14"/>
    <property type="match status" value="1"/>
</dbReference>
<dbReference type="PROSITE" id="PS50110">
    <property type="entry name" value="RESPONSE_REGULATORY"/>
    <property type="match status" value="1"/>
</dbReference>
<feature type="modified residue" description="4-aspartylphosphate" evidence="8">
    <location>
        <position position="55"/>
    </location>
</feature>
<dbReference type="SUPFAM" id="SSF52172">
    <property type="entry name" value="CheY-like"/>
    <property type="match status" value="1"/>
</dbReference>
<dbReference type="SMART" id="SM00448">
    <property type="entry name" value="REC"/>
    <property type="match status" value="1"/>
</dbReference>
<keyword evidence="6" id="KW-0238">DNA-binding</keyword>
<evidence type="ECO:0000313" key="12">
    <source>
        <dbReference type="Proteomes" id="UP000283993"/>
    </source>
</evidence>